<comment type="caution">
    <text evidence="1">The sequence shown here is derived from an EMBL/GenBank/DDBJ whole genome shotgun (WGS) entry which is preliminary data.</text>
</comment>
<dbReference type="EMBL" id="JAYMYQ010000001">
    <property type="protein sequence ID" value="KAK7360054.1"/>
    <property type="molecule type" value="Genomic_DNA"/>
</dbReference>
<reference evidence="1 2" key="1">
    <citation type="submission" date="2024-01" db="EMBL/GenBank/DDBJ databases">
        <title>The genomes of 5 underutilized Papilionoideae crops provide insights into root nodulation and disease resistanc.</title>
        <authorList>
            <person name="Jiang F."/>
        </authorList>
    </citation>
    <scope>NUCLEOTIDE SEQUENCE [LARGE SCALE GENOMIC DNA]</scope>
    <source>
        <strain evidence="1">LVBAO_FW01</strain>
        <tissue evidence="1">Leaves</tissue>
    </source>
</reference>
<evidence type="ECO:0000313" key="1">
    <source>
        <dbReference type="EMBL" id="KAK7360054.1"/>
    </source>
</evidence>
<sequence length="92" mass="10930">MLKLALSIMHIDIDGIDLLSKLQDCWNFMELLKEEKELDMFYSFFGRIWKDLLFENQISKRCLVKTSPHTLLFRDFTAHAVVSNIFLILTLY</sequence>
<protein>
    <submittedName>
        <fullName evidence="1">Uncharacterized protein</fullName>
    </submittedName>
</protein>
<gene>
    <name evidence="1" type="ORF">VNO77_02026</name>
</gene>
<organism evidence="1 2">
    <name type="scientific">Canavalia gladiata</name>
    <name type="common">Sword bean</name>
    <name type="synonym">Dolichos gladiatus</name>
    <dbReference type="NCBI Taxonomy" id="3824"/>
    <lineage>
        <taxon>Eukaryota</taxon>
        <taxon>Viridiplantae</taxon>
        <taxon>Streptophyta</taxon>
        <taxon>Embryophyta</taxon>
        <taxon>Tracheophyta</taxon>
        <taxon>Spermatophyta</taxon>
        <taxon>Magnoliopsida</taxon>
        <taxon>eudicotyledons</taxon>
        <taxon>Gunneridae</taxon>
        <taxon>Pentapetalae</taxon>
        <taxon>rosids</taxon>
        <taxon>fabids</taxon>
        <taxon>Fabales</taxon>
        <taxon>Fabaceae</taxon>
        <taxon>Papilionoideae</taxon>
        <taxon>50 kb inversion clade</taxon>
        <taxon>NPAAA clade</taxon>
        <taxon>indigoferoid/millettioid clade</taxon>
        <taxon>Phaseoleae</taxon>
        <taxon>Canavalia</taxon>
    </lineage>
</organism>
<accession>A0AAN9MXD7</accession>
<keyword evidence="2" id="KW-1185">Reference proteome</keyword>
<dbReference type="AlphaFoldDB" id="A0AAN9MXD7"/>
<proteinExistence type="predicted"/>
<dbReference type="Proteomes" id="UP001367508">
    <property type="component" value="Unassembled WGS sequence"/>
</dbReference>
<evidence type="ECO:0000313" key="2">
    <source>
        <dbReference type="Proteomes" id="UP001367508"/>
    </source>
</evidence>
<name>A0AAN9MXD7_CANGL</name>